<dbReference type="NCBIfam" id="TIGR01167">
    <property type="entry name" value="LPXTG_anchor"/>
    <property type="match status" value="1"/>
</dbReference>
<dbReference type="PATRIC" id="fig|953739.5.peg.4661"/>
<keyword evidence="2" id="KW-0472">Membrane</keyword>
<sequence>MYSVRGRGAARLAAATLVSGLVAASAIAVAGPASAEEAPGGNGGATATLGQLKIAAKVTITEKVPNQEKPWVYEEDGGLFEMKVENGGRLQTYCIDFRTGAREGKKYKEVGWGESSLHNNPDAGKILWILENSFPNVSVSALAEKAHVKGLSKETAAAATQAAIWRYSDKVDATPVNKQAAKVTEYLFNSATKVEEPKASLSLSPAAVSGKAGDRLGPIKVGTNPGAKAALSVVPGAPAGIGVVDKDGKAVTKAGDGDEIFVDVPAGTADGTAQVKAEVSTKVPLGRAFVSIKGKSQTMILAGSSDSTVTALSTATWAKKGAVPAVTVAKDCAKGGLEVIASNKGDEPWTFDLKGTSHTVAPGETKTIPVPLAEDEAYKFTITGPNGFEQTFEGVLDCKTATPGPKPSETPTTEPSTEPSPSTPGATTGDTTGGTTGSTTGGSTTTGGGDLAETGSSNATPMIAGIAAALVVIGGGAVFFLRKKKTAGH</sequence>
<evidence type="ECO:0000259" key="5">
    <source>
        <dbReference type="Pfam" id="PF08341"/>
    </source>
</evidence>
<evidence type="ECO:0000256" key="2">
    <source>
        <dbReference type="SAM" id="Phobius"/>
    </source>
</evidence>
<dbReference type="Proteomes" id="UP000006854">
    <property type="component" value="Chromosome"/>
</dbReference>
<accession>F2R3B3</accession>
<dbReference type="AlphaFoldDB" id="F2R3B3"/>
<keyword evidence="7" id="KW-1185">Reference proteome</keyword>
<dbReference type="NCBIfam" id="TIGR03934">
    <property type="entry name" value="TQXA_dom"/>
    <property type="match status" value="1"/>
</dbReference>
<organism evidence="6 7">
    <name type="scientific">Streptomyces venezuelae (strain ATCC 10712 / CBS 650.69 / DSM 40230 / JCM 4526 / NBRC 13096 / PD 04745)</name>
    <dbReference type="NCBI Taxonomy" id="953739"/>
    <lineage>
        <taxon>Bacteria</taxon>
        <taxon>Bacillati</taxon>
        <taxon>Actinomycetota</taxon>
        <taxon>Actinomycetes</taxon>
        <taxon>Kitasatosporales</taxon>
        <taxon>Streptomycetaceae</taxon>
        <taxon>Streptomyces</taxon>
    </lineage>
</organism>
<keyword evidence="2" id="KW-0812">Transmembrane</keyword>
<dbReference type="GO" id="GO:0004629">
    <property type="term" value="F:phospholipase C activity"/>
    <property type="evidence" value="ECO:0007669"/>
    <property type="project" value="InterPro"/>
</dbReference>
<dbReference type="Pfam" id="PF08341">
    <property type="entry name" value="TED"/>
    <property type="match status" value="1"/>
</dbReference>
<dbReference type="EMBL" id="FR845719">
    <property type="protein sequence ID" value="CCA55755.1"/>
    <property type="molecule type" value="Genomic_DNA"/>
</dbReference>
<name>F2R3B3_STRVP</name>
<evidence type="ECO:0000256" key="3">
    <source>
        <dbReference type="SAM" id="SignalP"/>
    </source>
</evidence>
<dbReference type="RefSeq" id="WP_015033673.1">
    <property type="nucleotide sequence ID" value="NC_018750.1"/>
</dbReference>
<feature type="compositionally biased region" description="Low complexity" evidence="1">
    <location>
        <begin position="407"/>
        <end position="430"/>
    </location>
</feature>
<evidence type="ECO:0000256" key="1">
    <source>
        <dbReference type="SAM" id="MobiDB-lite"/>
    </source>
</evidence>
<feature type="region of interest" description="Disordered" evidence="1">
    <location>
        <begin position="397"/>
        <end position="454"/>
    </location>
</feature>
<evidence type="ECO:0008006" key="8">
    <source>
        <dbReference type="Google" id="ProtNLM"/>
    </source>
</evidence>
<reference evidence="6 7" key="1">
    <citation type="journal article" date="2011" name="BMC Genomics">
        <title>Genome-wide analysis of the role of GlnR in Streptomyces venezuelae provides new insights into global nitrogen regulation in actinomycetes.</title>
        <authorList>
            <person name="Pullan S.T."/>
            <person name="Bibb M.J."/>
            <person name="Merrick M."/>
        </authorList>
    </citation>
    <scope>NUCLEOTIDE SEQUENCE [LARGE SCALE GENOMIC DNA]</scope>
    <source>
        <strain evidence="7">ATCC 10712 / CBS 650.69 / DSM 40230 / JCM 4526 / NBRC 13096 / PD 04745</strain>
    </source>
</reference>
<dbReference type="OrthoDB" id="2676146at2"/>
<feature type="chain" id="PRO_5003286094" description="TQXA domain-containing protein" evidence="3">
    <location>
        <begin position="36"/>
        <end position="489"/>
    </location>
</feature>
<evidence type="ECO:0000259" key="4">
    <source>
        <dbReference type="Pfam" id="PF05506"/>
    </source>
</evidence>
<dbReference type="STRING" id="953739.SVEN_2469"/>
<dbReference type="NCBIfam" id="NF041528">
    <property type="entry name" value="strep_LAETG"/>
    <property type="match status" value="1"/>
</dbReference>
<dbReference type="HOGENOM" id="CLU_046281_0_0_11"/>
<proteinExistence type="predicted"/>
<feature type="signal peptide" evidence="3">
    <location>
        <begin position="1"/>
        <end position="35"/>
    </location>
</feature>
<feature type="transmembrane region" description="Helical" evidence="2">
    <location>
        <begin position="462"/>
        <end position="481"/>
    </location>
</feature>
<dbReference type="InterPro" id="IPR023849">
    <property type="entry name" value="TQXA_dom"/>
</dbReference>
<dbReference type="KEGG" id="sve:SVEN_2469"/>
<feature type="domain" description="Bacterial phospholipase C C-terminal" evidence="4">
    <location>
        <begin position="324"/>
        <end position="394"/>
    </location>
</feature>
<feature type="domain" description="Thioester" evidence="5">
    <location>
        <begin position="92"/>
        <end position="192"/>
    </location>
</feature>
<dbReference type="Gene3D" id="1.10.150.480">
    <property type="match status" value="1"/>
</dbReference>
<keyword evidence="3" id="KW-0732">Signal</keyword>
<feature type="compositionally biased region" description="Gly residues" evidence="1">
    <location>
        <begin position="431"/>
        <end position="450"/>
    </location>
</feature>
<evidence type="ECO:0000313" key="7">
    <source>
        <dbReference type="Proteomes" id="UP000006854"/>
    </source>
</evidence>
<dbReference type="GO" id="GO:0016042">
    <property type="term" value="P:lipid catabolic process"/>
    <property type="evidence" value="ECO:0007669"/>
    <property type="project" value="InterPro"/>
</dbReference>
<dbReference type="InterPro" id="IPR013552">
    <property type="entry name" value="Thioester_dom"/>
</dbReference>
<dbReference type="eggNOG" id="COG3468">
    <property type="taxonomic scope" value="Bacteria"/>
</dbReference>
<evidence type="ECO:0000313" key="6">
    <source>
        <dbReference type="EMBL" id="CCA55755.1"/>
    </source>
</evidence>
<dbReference type="InterPro" id="IPR008475">
    <property type="entry name" value="PLipase_C_C"/>
</dbReference>
<dbReference type="Pfam" id="PF05506">
    <property type="entry name" value="PLipase_C_C"/>
    <property type="match status" value="1"/>
</dbReference>
<dbReference type="GeneID" id="51863037"/>
<gene>
    <name evidence="6" type="ordered locus">SVEN_2469</name>
</gene>
<keyword evidence="2" id="KW-1133">Transmembrane helix</keyword>
<protein>
    <recommendedName>
        <fullName evidence="8">TQXA domain-containing protein</fullName>
    </recommendedName>
</protein>